<accession>A0A132ADT2</accession>
<organism evidence="2 3">
    <name type="scientific">Sarcoptes scabiei</name>
    <name type="common">Itch mite</name>
    <name type="synonym">Acarus scabiei</name>
    <dbReference type="NCBI Taxonomy" id="52283"/>
    <lineage>
        <taxon>Eukaryota</taxon>
        <taxon>Metazoa</taxon>
        <taxon>Ecdysozoa</taxon>
        <taxon>Arthropoda</taxon>
        <taxon>Chelicerata</taxon>
        <taxon>Arachnida</taxon>
        <taxon>Acari</taxon>
        <taxon>Acariformes</taxon>
        <taxon>Sarcoptiformes</taxon>
        <taxon>Astigmata</taxon>
        <taxon>Psoroptidia</taxon>
        <taxon>Sarcoptoidea</taxon>
        <taxon>Sarcoptidae</taxon>
        <taxon>Sarcoptinae</taxon>
        <taxon>Sarcoptes</taxon>
    </lineage>
</organism>
<evidence type="ECO:0000313" key="3">
    <source>
        <dbReference type="Proteomes" id="UP000616769"/>
    </source>
</evidence>
<dbReference type="GO" id="GO:0005765">
    <property type="term" value="C:lysosomal membrane"/>
    <property type="evidence" value="ECO:0007669"/>
    <property type="project" value="TreeGrafter"/>
</dbReference>
<dbReference type="VEuPathDB" id="VectorBase:SSCA000201"/>
<evidence type="ECO:0000259" key="1">
    <source>
        <dbReference type="Pfam" id="PF07035"/>
    </source>
</evidence>
<dbReference type="AlphaFoldDB" id="A0A132ADT2"/>
<proteinExistence type="predicted"/>
<name>A0A132ADT2_SARSC</name>
<evidence type="ECO:0000313" key="2">
    <source>
        <dbReference type="EMBL" id="KPM09083.1"/>
    </source>
</evidence>
<comment type="caution">
    <text evidence="2">The sequence shown here is derived from an EMBL/GenBank/DDBJ whole genome shotgun (WGS) entry which is preliminary data.</text>
</comment>
<gene>
    <name evidence="2" type="ORF">QR98_0076130</name>
</gene>
<dbReference type="Pfam" id="PF07035">
    <property type="entry name" value="RMC1_C"/>
    <property type="match status" value="1"/>
</dbReference>
<dbReference type="Proteomes" id="UP000616769">
    <property type="component" value="Unassembled WGS sequence"/>
</dbReference>
<dbReference type="GO" id="GO:0010506">
    <property type="term" value="P:regulation of autophagy"/>
    <property type="evidence" value="ECO:0007669"/>
    <property type="project" value="InterPro"/>
</dbReference>
<sequence length="380" mass="44347">MLILRYHPNSNDKFGVHILIYTFQRKDLQPQKTDILLTNLTGKFAINIVDNLVVVHHQTSKASLIFDINLPAHEIKGNVKYHQPIIPRCTIEPHKINNSLNWAIFQPNIIIDAKYGCLWFLELNFDPIEDLIRNVPILIDFLLLRKKSKSIILRVCRNVVPISGKFKQNPIGNFCLIFNKLNLALKKSKNPDNNLEKSSSKSIDNFDNLKQKHLVHIDQKDILSNFFEFFGEDKVSHLNVNFLLISSIFLMESNLQQVSDNLGIAIVFEYINSLTHHEIPIDYCIYEFLINRLISTKNFYRMHQFLQYHVFTDSKHLACLLLSLNNTYAFAIQLGLDMLKRLQTSDDEIIDVLLSQNQIIRALRYVEKHLCQQENFLKHH</sequence>
<dbReference type="InterPro" id="IPR009755">
    <property type="entry name" value="RMC1_C"/>
</dbReference>
<dbReference type="InterPro" id="IPR040371">
    <property type="entry name" value="RMC1"/>
</dbReference>
<dbReference type="EMBL" id="JXLN01013093">
    <property type="protein sequence ID" value="KPM09083.1"/>
    <property type="molecule type" value="Genomic_DNA"/>
</dbReference>
<dbReference type="GO" id="GO:0031902">
    <property type="term" value="C:late endosome membrane"/>
    <property type="evidence" value="ECO:0007669"/>
    <property type="project" value="TreeGrafter"/>
</dbReference>
<dbReference type="GO" id="GO:0035658">
    <property type="term" value="C:Mon1-Ccz1 complex"/>
    <property type="evidence" value="ECO:0007669"/>
    <property type="project" value="InterPro"/>
</dbReference>
<protein>
    <submittedName>
        <fullName evidence="2">Mic1-like protein</fullName>
    </submittedName>
</protein>
<reference evidence="2 3" key="1">
    <citation type="journal article" date="2015" name="Parasit. Vectors">
        <title>Draft genome of the scabies mite.</title>
        <authorList>
            <person name="Rider S.D.Jr."/>
            <person name="Morgan M.S."/>
            <person name="Arlian L.G."/>
        </authorList>
    </citation>
    <scope>NUCLEOTIDE SEQUENCE [LARGE SCALE GENOMIC DNA]</scope>
    <source>
        <strain evidence="2">Arlian Lab</strain>
    </source>
</reference>
<dbReference type="PANTHER" id="PTHR12897">
    <property type="entry name" value="COLON CANCER-ASSOCIATED PROTEIN MIC1"/>
    <property type="match status" value="1"/>
</dbReference>
<feature type="domain" description="Mic1" evidence="1">
    <location>
        <begin position="145"/>
        <end position="369"/>
    </location>
</feature>
<dbReference type="PANTHER" id="PTHR12897:SF4">
    <property type="entry name" value="REGULATOR OF MON1-CCZ1 COMPLEX"/>
    <property type="match status" value="1"/>
</dbReference>